<feature type="transmembrane region" description="Helical" evidence="1">
    <location>
        <begin position="458"/>
        <end position="478"/>
    </location>
</feature>
<dbReference type="Proteomes" id="UP000000663">
    <property type="component" value="Chromosome"/>
</dbReference>
<proteinExistence type="predicted"/>
<feature type="domain" description="Alpha-galactosidase NEW3" evidence="2">
    <location>
        <begin position="364"/>
        <end position="439"/>
    </location>
</feature>
<dbReference type="GeneID" id="5145408"/>
<dbReference type="RefSeq" id="WP_012035628.1">
    <property type="nucleotide sequence ID" value="NC_009464.1"/>
</dbReference>
<dbReference type="AlphaFoldDB" id="Q0W3V5"/>
<dbReference type="Pfam" id="PF10633">
    <property type="entry name" value="NPCBM_assoc"/>
    <property type="match status" value="1"/>
</dbReference>
<dbReference type="Gene3D" id="2.60.40.10">
    <property type="entry name" value="Immunoglobulins"/>
    <property type="match status" value="1"/>
</dbReference>
<keyword evidence="1" id="KW-1133">Transmembrane helix</keyword>
<keyword evidence="4" id="KW-1185">Reference proteome</keyword>
<evidence type="ECO:0000313" key="4">
    <source>
        <dbReference type="Proteomes" id="UP000000663"/>
    </source>
</evidence>
<keyword evidence="1" id="KW-0812">Transmembrane</keyword>
<gene>
    <name evidence="3" type="ORF">RCIX1724</name>
</gene>
<dbReference type="EMBL" id="AM114193">
    <property type="protein sequence ID" value="CAJ36938.1"/>
    <property type="molecule type" value="Genomic_DNA"/>
</dbReference>
<dbReference type="KEGG" id="rci:RCIX1724"/>
<accession>Q0W3V5</accession>
<protein>
    <recommendedName>
        <fullName evidence="2">Alpha-galactosidase NEW3 domain-containing protein</fullName>
    </recommendedName>
</protein>
<evidence type="ECO:0000256" key="1">
    <source>
        <dbReference type="SAM" id="Phobius"/>
    </source>
</evidence>
<evidence type="ECO:0000259" key="2">
    <source>
        <dbReference type="Pfam" id="PF10633"/>
    </source>
</evidence>
<name>Q0W3V5_METAR</name>
<organism evidence="3 4">
    <name type="scientific">Methanocella arvoryzae (strain DSM 22066 / NBRC 105507 / MRE50)</name>
    <dbReference type="NCBI Taxonomy" id="351160"/>
    <lineage>
        <taxon>Archaea</taxon>
        <taxon>Methanobacteriati</taxon>
        <taxon>Methanobacteriota</taxon>
        <taxon>Stenosarchaea group</taxon>
        <taxon>Methanomicrobia</taxon>
        <taxon>Methanocellales</taxon>
        <taxon>Methanocellaceae</taxon>
        <taxon>Methanocella</taxon>
    </lineage>
</organism>
<dbReference type="InterPro" id="IPR018905">
    <property type="entry name" value="A-galactase_NEW3"/>
</dbReference>
<keyword evidence="1" id="KW-0472">Membrane</keyword>
<dbReference type="STRING" id="351160.RCIX1724"/>
<reference evidence="3 4" key="1">
    <citation type="journal article" date="2006" name="Science">
        <title>Genome of rice cluster I archaea -- the key methane producers in the rice rhizosphere.</title>
        <authorList>
            <person name="Erkel C."/>
            <person name="Kube M."/>
            <person name="Reinhardt R."/>
            <person name="Liesack W."/>
        </authorList>
    </citation>
    <scope>NUCLEOTIDE SEQUENCE [LARGE SCALE GENOMIC DNA]</scope>
    <source>
        <strain evidence="4">DSM 22066 / NBRC 105507 / MRE50</strain>
    </source>
</reference>
<evidence type="ECO:0000313" key="3">
    <source>
        <dbReference type="EMBL" id="CAJ36938.1"/>
    </source>
</evidence>
<sequence length="484" mass="52574">MKAGRILSGAVMMVLAISLLQPIMVPVAMAAANEYTGTLTQTTQDQPRVFNNCFVWYNPVNGSNTAKVTIKSAQHPQLENYTVSSDGTRDRIYYFGKLEIYFIDIDPNTGIAQVHITWPTSDGSSSGSSTGTSLTCNIPGQTALAGDKVVFPITIQNNNNEDKTYTLSATSGTGWDLRFTSGSNGIYKVFVPKMQSTTVNLEVMTNAATGVGEKKITATVDDKNIDLYVQITSINQSAEVSTKVTSKIASIGDKIYYDIWIKNLQPKENIYKLAVTGLPENWYYRYKESTVSIEEMAETVIPAGGEKTLVLEIVPPNSVQAGEYNFTAAVTTPDGQVIAKDLNLRLKSSVDMSMTSSKLAYSAKPGESFNIDVYVTNTGNGAALTNVGLETTAPEGWLVQVTPNSTNSIKAGQTQTFRVKVTPPGNIVASDYDITIKAKSDQASKEKDYRITITVDSYIPYIGGAIIVLVVAGLFIVYRKYGRR</sequence>
<dbReference type="InterPro" id="IPR013783">
    <property type="entry name" value="Ig-like_fold"/>
</dbReference>
<dbReference type="PANTHER" id="PTHR39198">
    <property type="entry name" value="HYPOTHETICAL MEMBRANE PROTEIN, CONSERVED"/>
    <property type="match status" value="1"/>
</dbReference>
<dbReference type="eggNOG" id="arCOG02081">
    <property type="taxonomic scope" value="Archaea"/>
</dbReference>
<dbReference type="PANTHER" id="PTHR39198:SF1">
    <property type="entry name" value="ALPHA-GALACTOSIDASE NEW3 DOMAIN-CONTAINING PROTEIN"/>
    <property type="match status" value="1"/>
</dbReference>